<evidence type="ECO:0000259" key="1">
    <source>
        <dbReference type="PROSITE" id="PS51725"/>
    </source>
</evidence>
<evidence type="ECO:0000313" key="3">
    <source>
        <dbReference type="Proteomes" id="UP001164965"/>
    </source>
</evidence>
<dbReference type="Pfam" id="PF03992">
    <property type="entry name" value="ABM"/>
    <property type="match status" value="1"/>
</dbReference>
<protein>
    <submittedName>
        <fullName evidence="2">Antibiotic biosynthesis monooxygenase</fullName>
    </submittedName>
</protein>
<dbReference type="SUPFAM" id="SSF54909">
    <property type="entry name" value="Dimeric alpha+beta barrel"/>
    <property type="match status" value="1"/>
</dbReference>
<proteinExistence type="predicted"/>
<keyword evidence="2" id="KW-0503">Monooxygenase</keyword>
<keyword evidence="3" id="KW-1185">Reference proteome</keyword>
<dbReference type="InterPro" id="IPR007138">
    <property type="entry name" value="ABM_dom"/>
</dbReference>
<dbReference type="Gene3D" id="3.30.70.100">
    <property type="match status" value="1"/>
</dbReference>
<organism evidence="2 3">
    <name type="scientific">Rhodococcus antarcticus</name>
    <dbReference type="NCBI Taxonomy" id="2987751"/>
    <lineage>
        <taxon>Bacteria</taxon>
        <taxon>Bacillati</taxon>
        <taxon>Actinomycetota</taxon>
        <taxon>Actinomycetes</taxon>
        <taxon>Mycobacteriales</taxon>
        <taxon>Nocardiaceae</taxon>
        <taxon>Rhodococcus</taxon>
    </lineage>
</organism>
<dbReference type="EMBL" id="CP110615">
    <property type="protein sequence ID" value="UZJ26244.1"/>
    <property type="molecule type" value="Genomic_DNA"/>
</dbReference>
<dbReference type="PROSITE" id="PS51725">
    <property type="entry name" value="ABM"/>
    <property type="match status" value="1"/>
</dbReference>
<sequence length="100" mass="11056">MTTIVHLELQLDAGRLEEAATVIRETLEATRAWPGNEGLEVIVDDADPARVVVVEQWASTADHDAYAAWRLTPEGAHQLAEIVVARPVKTIYSRRIPLDS</sequence>
<dbReference type="GO" id="GO:0004497">
    <property type="term" value="F:monooxygenase activity"/>
    <property type="evidence" value="ECO:0007669"/>
    <property type="project" value="UniProtKB-KW"/>
</dbReference>
<gene>
    <name evidence="2" type="ORF">RHODO2019_07500</name>
</gene>
<accession>A0ABY6P3K4</accession>
<feature type="domain" description="ABM" evidence="1">
    <location>
        <begin position="3"/>
        <end position="92"/>
    </location>
</feature>
<keyword evidence="2" id="KW-0560">Oxidoreductase</keyword>
<dbReference type="InterPro" id="IPR011008">
    <property type="entry name" value="Dimeric_a/b-barrel"/>
</dbReference>
<reference evidence="2" key="1">
    <citation type="submission" date="2022-10" db="EMBL/GenBank/DDBJ databases">
        <title>Rhodococcus sp.75.</title>
        <authorList>
            <person name="Sun M."/>
        </authorList>
    </citation>
    <scope>NUCLEOTIDE SEQUENCE</scope>
    <source>
        <strain evidence="2">75</strain>
    </source>
</reference>
<dbReference type="RefSeq" id="WP_265384348.1">
    <property type="nucleotide sequence ID" value="NZ_CP110615.1"/>
</dbReference>
<dbReference type="Proteomes" id="UP001164965">
    <property type="component" value="Chromosome"/>
</dbReference>
<evidence type="ECO:0000313" key="2">
    <source>
        <dbReference type="EMBL" id="UZJ26244.1"/>
    </source>
</evidence>
<name>A0ABY6P3K4_9NOCA</name>